<dbReference type="Pfam" id="PF22679">
    <property type="entry name" value="T1R_D3-like"/>
    <property type="match status" value="1"/>
</dbReference>
<dbReference type="PANTHER" id="PTHR42927">
    <property type="entry name" value="HELICASE SUPERFAMILY 1 AND 2 DOMAIN-CONTAINING PROTEIN"/>
    <property type="match status" value="1"/>
</dbReference>
<dbReference type="Gene3D" id="3.40.50.300">
    <property type="entry name" value="P-loop containing nucleotide triphosphate hydrolases"/>
    <property type="match status" value="3"/>
</dbReference>
<keyword evidence="2" id="KW-0378">Hydrolase</keyword>
<dbReference type="Gene3D" id="3.90.1570.50">
    <property type="match status" value="1"/>
</dbReference>
<dbReference type="Proteomes" id="UP000756387">
    <property type="component" value="Unassembled WGS sequence"/>
</dbReference>
<keyword evidence="2" id="KW-0540">Nuclease</keyword>
<dbReference type="Pfam" id="PF18766">
    <property type="entry name" value="SWI2_SNF2"/>
    <property type="match status" value="1"/>
</dbReference>
<name>A0ABR9RSE9_9ACTN</name>
<organism evidence="2 3">
    <name type="scientific">Nocardioides malaquae</name>
    <dbReference type="NCBI Taxonomy" id="2773426"/>
    <lineage>
        <taxon>Bacteria</taxon>
        <taxon>Bacillati</taxon>
        <taxon>Actinomycetota</taxon>
        <taxon>Actinomycetes</taxon>
        <taxon>Propionibacteriales</taxon>
        <taxon>Nocardioidaceae</taxon>
        <taxon>Nocardioides</taxon>
    </lineage>
</organism>
<dbReference type="InterPro" id="IPR040980">
    <property type="entry name" value="SWI2_SNF2"/>
</dbReference>
<proteinExistence type="predicted"/>
<evidence type="ECO:0000313" key="2">
    <source>
        <dbReference type="EMBL" id="MBE7324499.1"/>
    </source>
</evidence>
<comment type="caution">
    <text evidence="2">The sequence shown here is derived from an EMBL/GenBank/DDBJ whole genome shotgun (WGS) entry which is preliminary data.</text>
</comment>
<dbReference type="InterPro" id="IPR055180">
    <property type="entry name" value="HsdR_RecA-like_helicase_dom_2"/>
</dbReference>
<sequence>MSVEHEKHFEDEICDSLHAQGWIYTTDAERGGYDKARALFVPDVLAWLKETQPAEWAKVVKPSMTEAERVKTTEALLDRLVKTLDAPFGSDGGTLNVLRKGFKKTPGKFKMAEFKPATTLNETVNARHASMRLRVMRQVYYSSKNTNSIDLVLFVNGLPVATLELKTDNTQSIEHAIKQYKEHRLPAGEPLLGFGNRCLVHFAVSNDEVAMTTKLAGPKTFFLPFNVGRDGGAGNPQVPGKAATSYLWERVLAPQAWLHILGKMMHLEEKTETDPMTGTVEKKSTLLFPRFHQWDLVTKLFATVAEEGPGHNYLIQHSAGSGKTNSIAWTAHGLATLYDEANEKVFDSVIVVTDRTVLDDQLQKAVKQIEGTSGTVAQINIDEARKAGATSKSGLLAEELLAGKLIVIVTMQTFPFALDAIRENAGLAGKNFAIIADEAHSSQTGRTSQKLRAVLTAEEAKDLDDGGEIDVEAVLAAEMAERAESKNLSFFAFTATPKSKTLELFGRKDADGNPRPFHVYTMQQAIEEGYILDVLRNYTTYDTAFQIAQKATGNGDGKGERHLKAVKLVDESEATSHLMRWVSLHPTNIAQKVQIIVEHFRTNVAHLLDGHAKAMVVTSSREHAVRYKEAIDAYIATSGYTDVATLVAFSGTLTAEQAPGVVFPGVQPPFSEANLNSGLRGRPIPAAFADGFQLLIVANKYQTGFDQPLLCAMYVDKRLDGVSAVQTLSRLNRTYPSAGKDTTYVVDFVNEPEEVLEAFLPYYKDAQIDGVTDPDQVHDLKAKLDNAGIYTEGEVDAFAVAYLNGKHGAVSAPLGSAAARFADAWHTAQTTQDKARVDELELFRKDVGSYVRLYDFLSQIVNYEDPDLEKLALFLRLLKGRLVRPEASDIIDLSSVELTHIKQARAKGQTLDLNSGEAVALKPMTATGSGQSRDPHMVLLEEVLAKVNALFDGEDFTPGQQRSWVEGLVTVLGENTTVRSQAAANTSKQFVESPDLSDAVTGAVLDAGDAHTKMTEKYFSDETFKAKLVKLLGELVHSNVNRGA</sequence>
<feature type="domain" description="Helicase ATP-binding" evidence="1">
    <location>
        <begin position="285"/>
        <end position="520"/>
    </location>
</feature>
<keyword evidence="3" id="KW-1185">Reference proteome</keyword>
<dbReference type="GO" id="GO:0004519">
    <property type="term" value="F:endonuclease activity"/>
    <property type="evidence" value="ECO:0007669"/>
    <property type="project" value="UniProtKB-KW"/>
</dbReference>
<accession>A0ABR9RSE9</accession>
<dbReference type="RefSeq" id="WP_193637841.1">
    <property type="nucleotide sequence ID" value="NZ_JADCSA010000006.1"/>
</dbReference>
<dbReference type="EMBL" id="JADCSA010000006">
    <property type="protein sequence ID" value="MBE7324499.1"/>
    <property type="molecule type" value="Genomic_DNA"/>
</dbReference>
<dbReference type="SMART" id="SM00487">
    <property type="entry name" value="DEXDc"/>
    <property type="match status" value="1"/>
</dbReference>
<dbReference type="SUPFAM" id="SSF52540">
    <property type="entry name" value="P-loop containing nucleoside triphosphate hydrolases"/>
    <property type="match status" value="1"/>
</dbReference>
<dbReference type="InterPro" id="IPR014001">
    <property type="entry name" value="Helicase_ATP-bd"/>
</dbReference>
<dbReference type="Pfam" id="PF04313">
    <property type="entry name" value="HSDR_N"/>
    <property type="match status" value="1"/>
</dbReference>
<keyword evidence="2" id="KW-0255">Endonuclease</keyword>
<evidence type="ECO:0000259" key="1">
    <source>
        <dbReference type="SMART" id="SM00487"/>
    </source>
</evidence>
<evidence type="ECO:0000313" key="3">
    <source>
        <dbReference type="Proteomes" id="UP000756387"/>
    </source>
</evidence>
<protein>
    <submittedName>
        <fullName evidence="2">Type I restriction endonuclease subunit R</fullName>
    </submittedName>
</protein>
<reference evidence="2 3" key="1">
    <citation type="submission" date="2020-10" db="EMBL/GenBank/DDBJ databases">
        <title>Nocardioides sp. isolated from sludge.</title>
        <authorList>
            <person name="Zhang X."/>
        </authorList>
    </citation>
    <scope>NUCLEOTIDE SEQUENCE [LARGE SCALE GENOMIC DNA]</scope>
    <source>
        <strain evidence="2 3">Y6</strain>
    </source>
</reference>
<dbReference type="InterPro" id="IPR027417">
    <property type="entry name" value="P-loop_NTPase"/>
</dbReference>
<dbReference type="PANTHER" id="PTHR42927:SF1">
    <property type="entry name" value="HELICASE SUPERFAMILY 1 AND 2 DOMAIN-CONTAINING PROTEIN"/>
    <property type="match status" value="1"/>
</dbReference>
<gene>
    <name evidence="2" type="ORF">IEQ44_07525</name>
</gene>
<dbReference type="InterPro" id="IPR007409">
    <property type="entry name" value="Restrct_endonuc_type1_HsdR_N"/>
</dbReference>